<gene>
    <name evidence="6" type="ORF">PECUL_23A026610</name>
</gene>
<dbReference type="Proteomes" id="UP001295444">
    <property type="component" value="Chromosome 06"/>
</dbReference>
<protein>
    <recommendedName>
        <fullName evidence="5">Receptor ligand binding region domain-containing protein</fullName>
    </recommendedName>
</protein>
<evidence type="ECO:0000313" key="7">
    <source>
        <dbReference type="Proteomes" id="UP001295444"/>
    </source>
</evidence>
<accession>A0AAD1WCB8</accession>
<name>A0AAD1WCB8_PELCU</name>
<sequence length="563" mass="64205">FTINLIKGLTILNSTHHWRIQGGGNGDMQALCRQGRERMKICPPSSSIKTSDQALDPPLCCIRGWRCMGGVSERGPVSAVIVIAAPLCLQFVLSWAREGSRGHASFPSCSQKESKMRESRRSVSRLASLHTARLFRPLISFQVNLLSVAWWPSAISYGTTDYVLNDRHLYPNFFRMLQNYHVYYKIICQLLKHFGWTWVGIVSSYDDTGETEELALKKYMAYYGICMAFKLKLNNYALSHAPEKTMRQVEAVQNTSANVIIVFGSANYIVLKTLLIGRDIFKDKTFVFPPSWVSNEILRDHFINIFDGSLYIELYPLPLPDSGYFFEYIRPSKRPNDKLLENIWISELKCLSPNASKNRFYETVYKTTLINCTGKDPSINAKENLHRGVTPRVYFAVLAMCSALQRYLKRHFLSNNIQIYNYRHQIRGGPAAPATRRLSKSESIFSTPNAHVLRPRPTPNEPDVPGFRKEKYRVLGTNSIGAIRGFYSQVQGSAKTPLHSNLNRECPPEPTVTYLWHSGYGKRCAFVSDYRKTAYRSFTICDIHGVMEKNAFGKRGVEPFYIS</sequence>
<dbReference type="EMBL" id="OW240917">
    <property type="protein sequence ID" value="CAH2299358.1"/>
    <property type="molecule type" value="Genomic_DNA"/>
</dbReference>
<organism evidence="6 7">
    <name type="scientific">Pelobates cultripes</name>
    <name type="common">Western spadefoot toad</name>
    <dbReference type="NCBI Taxonomy" id="61616"/>
    <lineage>
        <taxon>Eukaryota</taxon>
        <taxon>Metazoa</taxon>
        <taxon>Chordata</taxon>
        <taxon>Craniata</taxon>
        <taxon>Vertebrata</taxon>
        <taxon>Euteleostomi</taxon>
        <taxon>Amphibia</taxon>
        <taxon>Batrachia</taxon>
        <taxon>Anura</taxon>
        <taxon>Pelobatoidea</taxon>
        <taxon>Pelobatidae</taxon>
        <taxon>Pelobates</taxon>
    </lineage>
</organism>
<dbReference type="SUPFAM" id="SSF53822">
    <property type="entry name" value="Periplasmic binding protein-like I"/>
    <property type="match status" value="1"/>
</dbReference>
<evidence type="ECO:0000256" key="1">
    <source>
        <dbReference type="ARBA" id="ARBA00004370"/>
    </source>
</evidence>
<feature type="non-terminal residue" evidence="6">
    <location>
        <position position="1"/>
    </location>
</feature>
<keyword evidence="3" id="KW-1133">Transmembrane helix</keyword>
<feature type="domain" description="Receptor ligand binding region" evidence="5">
    <location>
        <begin position="154"/>
        <end position="408"/>
    </location>
</feature>
<evidence type="ECO:0000256" key="3">
    <source>
        <dbReference type="ARBA" id="ARBA00022989"/>
    </source>
</evidence>
<proteinExistence type="predicted"/>
<keyword evidence="2" id="KW-0812">Transmembrane</keyword>
<dbReference type="Gene3D" id="3.40.50.2300">
    <property type="match status" value="2"/>
</dbReference>
<dbReference type="InterPro" id="IPR000068">
    <property type="entry name" value="GPCR_3_Ca_sens_rcpt-rel"/>
</dbReference>
<evidence type="ECO:0000259" key="5">
    <source>
        <dbReference type="Pfam" id="PF01094"/>
    </source>
</evidence>
<dbReference type="InterPro" id="IPR028082">
    <property type="entry name" value="Peripla_BP_I"/>
</dbReference>
<dbReference type="InterPro" id="IPR001828">
    <property type="entry name" value="ANF_lig-bd_rcpt"/>
</dbReference>
<keyword evidence="7" id="KW-1185">Reference proteome</keyword>
<evidence type="ECO:0000256" key="2">
    <source>
        <dbReference type="ARBA" id="ARBA00022692"/>
    </source>
</evidence>
<dbReference type="PANTHER" id="PTHR24061">
    <property type="entry name" value="CALCIUM-SENSING RECEPTOR-RELATED"/>
    <property type="match status" value="1"/>
</dbReference>
<reference evidence="6" key="1">
    <citation type="submission" date="2022-03" db="EMBL/GenBank/DDBJ databases">
        <authorList>
            <person name="Alioto T."/>
            <person name="Alioto T."/>
            <person name="Gomez Garrido J."/>
        </authorList>
    </citation>
    <scope>NUCLEOTIDE SEQUENCE</scope>
</reference>
<dbReference type="GO" id="GO:0004930">
    <property type="term" value="F:G protein-coupled receptor activity"/>
    <property type="evidence" value="ECO:0007669"/>
    <property type="project" value="InterPro"/>
</dbReference>
<keyword evidence="4" id="KW-0472">Membrane</keyword>
<dbReference type="AlphaFoldDB" id="A0AAD1WCB8"/>
<comment type="subcellular location">
    <subcellularLocation>
        <location evidence="1">Membrane</location>
    </subcellularLocation>
</comment>
<dbReference type="Pfam" id="PF01094">
    <property type="entry name" value="ANF_receptor"/>
    <property type="match status" value="1"/>
</dbReference>
<dbReference type="GO" id="GO:0005886">
    <property type="term" value="C:plasma membrane"/>
    <property type="evidence" value="ECO:0007669"/>
    <property type="project" value="TreeGrafter"/>
</dbReference>
<feature type="non-terminal residue" evidence="6">
    <location>
        <position position="563"/>
    </location>
</feature>
<evidence type="ECO:0000313" key="6">
    <source>
        <dbReference type="EMBL" id="CAH2299358.1"/>
    </source>
</evidence>
<evidence type="ECO:0000256" key="4">
    <source>
        <dbReference type="ARBA" id="ARBA00023136"/>
    </source>
</evidence>
<dbReference type="PANTHER" id="PTHR24061:SF592">
    <property type="entry name" value="VOMERONASAL TYPE-2 RECEPTOR 116-LIKE"/>
    <property type="match status" value="1"/>
</dbReference>